<feature type="transmembrane region" description="Helical" evidence="13">
    <location>
        <begin position="271"/>
        <end position="291"/>
    </location>
</feature>
<dbReference type="Proteomes" id="UP000184404">
    <property type="component" value="Unassembled WGS sequence"/>
</dbReference>
<dbReference type="OrthoDB" id="9810952at2"/>
<feature type="binding site" evidence="12">
    <location>
        <position position="314"/>
    </location>
    <ligand>
        <name>K(+)</name>
        <dbReference type="ChEBI" id="CHEBI:29103"/>
    </ligand>
</feature>
<keyword evidence="9 13" id="KW-1133">Transmembrane helix</keyword>
<organism evidence="14 15">
    <name type="scientific">Schwartzia succinivorans DSM 10502</name>
    <dbReference type="NCBI Taxonomy" id="1123243"/>
    <lineage>
        <taxon>Bacteria</taxon>
        <taxon>Bacillati</taxon>
        <taxon>Bacillota</taxon>
        <taxon>Negativicutes</taxon>
        <taxon>Selenomonadales</taxon>
        <taxon>Selenomonadaceae</taxon>
        <taxon>Schwartzia</taxon>
    </lineage>
</organism>
<evidence type="ECO:0000313" key="15">
    <source>
        <dbReference type="Proteomes" id="UP000184404"/>
    </source>
</evidence>
<dbReference type="EMBL" id="FQUG01000006">
    <property type="protein sequence ID" value="SHF05794.1"/>
    <property type="molecule type" value="Genomic_DNA"/>
</dbReference>
<feature type="transmembrane region" description="Helical" evidence="13">
    <location>
        <begin position="332"/>
        <end position="353"/>
    </location>
</feature>
<evidence type="ECO:0000256" key="12">
    <source>
        <dbReference type="PIRSR" id="PIRSR006247-1"/>
    </source>
</evidence>
<comment type="similarity">
    <text evidence="2">Belongs to the TrkH potassium transport family.</text>
</comment>
<evidence type="ECO:0000256" key="9">
    <source>
        <dbReference type="ARBA" id="ARBA00022989"/>
    </source>
</evidence>
<keyword evidence="4" id="KW-1003">Cell membrane</keyword>
<feature type="transmembrane region" description="Helical" evidence="13">
    <location>
        <begin position="425"/>
        <end position="448"/>
    </location>
</feature>
<keyword evidence="10" id="KW-0406">Ion transport</keyword>
<evidence type="ECO:0000256" key="11">
    <source>
        <dbReference type="ARBA" id="ARBA00023136"/>
    </source>
</evidence>
<evidence type="ECO:0000256" key="2">
    <source>
        <dbReference type="ARBA" id="ARBA00009137"/>
    </source>
</evidence>
<feature type="transmembrane region" description="Helical" evidence="13">
    <location>
        <begin position="66"/>
        <end position="90"/>
    </location>
</feature>
<dbReference type="InterPro" id="IPR004772">
    <property type="entry name" value="TrkH"/>
</dbReference>
<keyword evidence="12" id="KW-0479">Metal-binding</keyword>
<sequence length="485" mass="52835">MDFWIVAEVLGALSYCVSAAMMIPLAYAVYAAEGDAAGVFFYASFVSLLLGGALRQKGHKPDRDFTLREGIAITTLGWMMVSVLSMQPYLYGGWLGLLDSITESVSGLSGTGATVMDVLDHLPRSLLLWRSLTNWVGGLGIIVIFMALLPQFGRGAVYMMQAESTGPTKERQLPRIKDNAAALFKIYLTFTVVCGIVYIVCGMTPYDGVNHALTTIATGGFSTHGESFIYYNSSLLEAWAVFFMVISSGSFGMYVMAWRHGGHVILKNTEFKVFLAVFVIATIIVTIDLVTEMGFNFTHSLRCSAFQVAALFSTTGYVSDDFDLWPSFSKSVLLLLMFVGGCGGSTAGGLKVMRLVVLMKMVKAAAWQKLHPQIVAHVRMNGNIVPPDVLYGIARHFFIYVMLTVLFAFAMILDGISMIDAVSVAVSTMGSVGPGFGIAGATSTYALLPPFSKAVACFAMFLGRLEIFTVLALLQPEFWRWHKAW</sequence>
<proteinExistence type="inferred from homology"/>
<dbReference type="STRING" id="1123243.SAMN02745190_01773"/>
<dbReference type="GO" id="GO:0046872">
    <property type="term" value="F:metal ion binding"/>
    <property type="evidence" value="ECO:0007669"/>
    <property type="project" value="UniProtKB-KW"/>
</dbReference>
<feature type="binding site" evidence="12">
    <location>
        <position position="219"/>
    </location>
    <ligand>
        <name>K(+)</name>
        <dbReference type="ChEBI" id="CHEBI:29103"/>
    </ligand>
</feature>
<feature type="transmembrane region" description="Helical" evidence="13">
    <location>
        <begin position="180"/>
        <end position="200"/>
    </location>
</feature>
<dbReference type="PANTHER" id="PTHR32024">
    <property type="entry name" value="TRK SYSTEM POTASSIUM UPTAKE PROTEIN TRKG-RELATED"/>
    <property type="match status" value="1"/>
</dbReference>
<evidence type="ECO:0000313" key="14">
    <source>
        <dbReference type="EMBL" id="SHF05794.1"/>
    </source>
</evidence>
<comment type="subcellular location">
    <subcellularLocation>
        <location evidence="1">Cell inner membrane</location>
        <topology evidence="1">Multi-pass membrane protein</topology>
    </subcellularLocation>
</comment>
<feature type="binding site" evidence="12">
    <location>
        <position position="315"/>
    </location>
    <ligand>
        <name>K(+)</name>
        <dbReference type="ChEBI" id="CHEBI:29103"/>
    </ligand>
</feature>
<keyword evidence="15" id="KW-1185">Reference proteome</keyword>
<keyword evidence="5" id="KW-0997">Cell inner membrane</keyword>
<dbReference type="PIRSF" id="PIRSF006247">
    <property type="entry name" value="TrkH"/>
    <property type="match status" value="1"/>
</dbReference>
<dbReference type="RefSeq" id="WP_072935854.1">
    <property type="nucleotide sequence ID" value="NZ_FQUG01000006.1"/>
</dbReference>
<feature type="transmembrane region" description="Helical" evidence="13">
    <location>
        <begin position="36"/>
        <end position="54"/>
    </location>
</feature>
<dbReference type="PANTHER" id="PTHR32024:SF2">
    <property type="entry name" value="TRK SYSTEM POTASSIUM UPTAKE PROTEIN TRKG-RELATED"/>
    <property type="match status" value="1"/>
</dbReference>
<feature type="transmembrane region" description="Helical" evidence="13">
    <location>
        <begin position="132"/>
        <end position="150"/>
    </location>
</feature>
<keyword evidence="7 13" id="KW-0812">Transmembrane</keyword>
<feature type="transmembrane region" description="Helical" evidence="13">
    <location>
        <begin position="238"/>
        <end position="259"/>
    </location>
</feature>
<keyword evidence="3" id="KW-0813">Transport</keyword>
<evidence type="ECO:0000256" key="10">
    <source>
        <dbReference type="ARBA" id="ARBA00023065"/>
    </source>
</evidence>
<dbReference type="GO" id="GO:0015379">
    <property type="term" value="F:potassium:chloride symporter activity"/>
    <property type="evidence" value="ECO:0007669"/>
    <property type="project" value="InterPro"/>
</dbReference>
<evidence type="ECO:0000256" key="6">
    <source>
        <dbReference type="ARBA" id="ARBA00022538"/>
    </source>
</evidence>
<feature type="transmembrane region" description="Helical" evidence="13">
    <location>
        <begin position="12"/>
        <end position="30"/>
    </location>
</feature>
<evidence type="ECO:0000256" key="7">
    <source>
        <dbReference type="ARBA" id="ARBA00022692"/>
    </source>
</evidence>
<dbReference type="InterPro" id="IPR003445">
    <property type="entry name" value="Cat_transpt"/>
</dbReference>
<dbReference type="AlphaFoldDB" id="A0A1M4YIV7"/>
<reference evidence="14 15" key="1">
    <citation type="submission" date="2016-11" db="EMBL/GenBank/DDBJ databases">
        <authorList>
            <person name="Jaros S."/>
            <person name="Januszkiewicz K."/>
            <person name="Wedrychowicz H."/>
        </authorList>
    </citation>
    <scope>NUCLEOTIDE SEQUENCE [LARGE SCALE GENOMIC DNA]</scope>
    <source>
        <strain evidence="14 15">DSM 10502</strain>
    </source>
</reference>
<dbReference type="GO" id="GO:0005886">
    <property type="term" value="C:plasma membrane"/>
    <property type="evidence" value="ECO:0007669"/>
    <property type="project" value="UniProtKB-SubCell"/>
</dbReference>
<evidence type="ECO:0000256" key="8">
    <source>
        <dbReference type="ARBA" id="ARBA00022958"/>
    </source>
</evidence>
<evidence type="ECO:0000256" key="5">
    <source>
        <dbReference type="ARBA" id="ARBA00022519"/>
    </source>
</evidence>
<feature type="binding site" evidence="12">
    <location>
        <position position="432"/>
    </location>
    <ligand>
        <name>K(+)</name>
        <dbReference type="ChEBI" id="CHEBI:29103"/>
    </ligand>
</feature>
<protein>
    <submittedName>
        <fullName evidence="14">Trk system potassium uptake protein TrkH</fullName>
    </submittedName>
</protein>
<evidence type="ECO:0000256" key="3">
    <source>
        <dbReference type="ARBA" id="ARBA00022448"/>
    </source>
</evidence>
<feature type="transmembrane region" description="Helical" evidence="13">
    <location>
        <begin position="397"/>
        <end position="419"/>
    </location>
</feature>
<evidence type="ECO:0000256" key="4">
    <source>
        <dbReference type="ARBA" id="ARBA00022475"/>
    </source>
</evidence>
<gene>
    <name evidence="14" type="ORF">SAMN02745190_01773</name>
</gene>
<evidence type="ECO:0000256" key="13">
    <source>
        <dbReference type="SAM" id="Phobius"/>
    </source>
</evidence>
<dbReference type="Pfam" id="PF02386">
    <property type="entry name" value="TrkH"/>
    <property type="match status" value="1"/>
</dbReference>
<evidence type="ECO:0000256" key="1">
    <source>
        <dbReference type="ARBA" id="ARBA00004429"/>
    </source>
</evidence>
<keyword evidence="8 12" id="KW-0630">Potassium</keyword>
<name>A0A1M4YIV7_9FIRM</name>
<feature type="binding site" evidence="12">
    <location>
        <position position="111"/>
    </location>
    <ligand>
        <name>K(+)</name>
        <dbReference type="ChEBI" id="CHEBI:29103"/>
    </ligand>
</feature>
<keyword evidence="6" id="KW-0633">Potassium transport</keyword>
<keyword evidence="11 13" id="KW-0472">Membrane</keyword>
<accession>A0A1M4YIV7</accession>